<dbReference type="Gene3D" id="2.40.160.20">
    <property type="match status" value="1"/>
</dbReference>
<name>A0A8J3DZR3_9HYPH</name>
<keyword evidence="2" id="KW-0732">Signal</keyword>
<evidence type="ECO:0000256" key="1">
    <source>
        <dbReference type="ARBA" id="ARBA00004442"/>
    </source>
</evidence>
<dbReference type="SUPFAM" id="SSF56925">
    <property type="entry name" value="OMPA-like"/>
    <property type="match status" value="1"/>
</dbReference>
<evidence type="ECO:0000256" key="2">
    <source>
        <dbReference type="ARBA" id="ARBA00022729"/>
    </source>
</evidence>
<evidence type="ECO:0000313" key="7">
    <source>
        <dbReference type="EMBL" id="GHD18901.1"/>
    </source>
</evidence>
<accession>A0A8J3DZR3</accession>
<keyword evidence="4" id="KW-0998">Cell outer membrane</keyword>
<reference evidence="7" key="2">
    <citation type="submission" date="2020-09" db="EMBL/GenBank/DDBJ databases">
        <authorList>
            <person name="Sun Q."/>
            <person name="Kim S."/>
        </authorList>
    </citation>
    <scope>NUCLEOTIDE SEQUENCE</scope>
    <source>
        <strain evidence="7">KCTC 42249</strain>
    </source>
</reference>
<dbReference type="PANTHER" id="PTHR34001:SF3">
    <property type="entry name" value="BLL7405 PROTEIN"/>
    <property type="match status" value="1"/>
</dbReference>
<proteinExistence type="inferred from homology"/>
<dbReference type="PANTHER" id="PTHR34001">
    <property type="entry name" value="BLL7405 PROTEIN"/>
    <property type="match status" value="1"/>
</dbReference>
<dbReference type="GO" id="GO:0009279">
    <property type="term" value="C:cell outer membrane"/>
    <property type="evidence" value="ECO:0007669"/>
    <property type="project" value="UniProtKB-SubCell"/>
</dbReference>
<evidence type="ECO:0000256" key="4">
    <source>
        <dbReference type="ARBA" id="ARBA00023237"/>
    </source>
</evidence>
<gene>
    <name evidence="7" type="ORF">GCM10016234_29940</name>
</gene>
<evidence type="ECO:0000256" key="3">
    <source>
        <dbReference type="ARBA" id="ARBA00023136"/>
    </source>
</evidence>
<dbReference type="EMBL" id="BMZQ01000002">
    <property type="protein sequence ID" value="GHD18901.1"/>
    <property type="molecule type" value="Genomic_DNA"/>
</dbReference>
<dbReference type="InterPro" id="IPR051692">
    <property type="entry name" value="OMP-like"/>
</dbReference>
<organism evidence="7 8">
    <name type="scientific">Tianweitania populi</name>
    <dbReference type="NCBI Taxonomy" id="1607949"/>
    <lineage>
        <taxon>Bacteria</taxon>
        <taxon>Pseudomonadati</taxon>
        <taxon>Pseudomonadota</taxon>
        <taxon>Alphaproteobacteria</taxon>
        <taxon>Hyphomicrobiales</taxon>
        <taxon>Phyllobacteriaceae</taxon>
        <taxon>Tianweitania</taxon>
    </lineage>
</organism>
<reference evidence="7" key="1">
    <citation type="journal article" date="2014" name="Int. J. Syst. Evol. Microbiol.">
        <title>Complete genome sequence of Corynebacterium casei LMG S-19264T (=DSM 44701T), isolated from a smear-ripened cheese.</title>
        <authorList>
            <consortium name="US DOE Joint Genome Institute (JGI-PGF)"/>
            <person name="Walter F."/>
            <person name="Albersmeier A."/>
            <person name="Kalinowski J."/>
            <person name="Ruckert C."/>
        </authorList>
    </citation>
    <scope>NUCLEOTIDE SEQUENCE</scope>
    <source>
        <strain evidence="7">KCTC 42249</strain>
    </source>
</reference>
<dbReference type="Proteomes" id="UP000630142">
    <property type="component" value="Unassembled WGS sequence"/>
</dbReference>
<protein>
    <recommendedName>
        <fullName evidence="6">Outer membrane protein beta-barrel domain-containing protein</fullName>
    </recommendedName>
</protein>
<feature type="domain" description="Outer membrane protein beta-barrel" evidence="6">
    <location>
        <begin position="23"/>
        <end position="263"/>
    </location>
</feature>
<dbReference type="InterPro" id="IPR011250">
    <property type="entry name" value="OMP/PagP_B-barrel"/>
</dbReference>
<comment type="subcellular location">
    <subcellularLocation>
        <location evidence="1">Cell outer membrane</location>
    </subcellularLocation>
</comment>
<evidence type="ECO:0000259" key="6">
    <source>
        <dbReference type="Pfam" id="PF13505"/>
    </source>
</evidence>
<keyword evidence="8" id="KW-1185">Reference proteome</keyword>
<keyword evidence="3" id="KW-0472">Membrane</keyword>
<dbReference type="Pfam" id="PF13505">
    <property type="entry name" value="OMP_b-brl"/>
    <property type="match status" value="1"/>
</dbReference>
<comment type="caution">
    <text evidence="7">The sequence shown here is derived from an EMBL/GenBank/DDBJ whole genome shotgun (WGS) entry which is preliminary data.</text>
</comment>
<sequence>MIAAPAFAADVVMEEPPAPTVVEVPAAKGWSGLYVGVQGGYGFGDTDQIAIDPFAFPGLVTAFTPAGAAPGSSFAASGDFDDGFVGGAHIGYDWQVNNLVFGVIGDITYTDLGDEQNAFSRTPATYTIERDLDWMATLRGRLGYAVNDNLLIYGTGGVAYGEVDFRYSQPGSAAAFTTSGGQDSDFGYVVGAGVETKLTQNISFGLEYLYTNLGDNDFEANLVNGPFGGATGAAGSNPGGTTLRGADDDFDFHTIQAKVSYRF</sequence>
<dbReference type="InterPro" id="IPR027385">
    <property type="entry name" value="Beta-barrel_OMP"/>
</dbReference>
<evidence type="ECO:0000313" key="8">
    <source>
        <dbReference type="Proteomes" id="UP000630142"/>
    </source>
</evidence>
<evidence type="ECO:0000256" key="5">
    <source>
        <dbReference type="ARBA" id="ARBA00038306"/>
    </source>
</evidence>
<dbReference type="AlphaFoldDB" id="A0A8J3DZR3"/>
<comment type="similarity">
    <text evidence="5">Belongs to the Omp25/RopB family.</text>
</comment>